<evidence type="ECO:0000313" key="2">
    <source>
        <dbReference type="EMBL" id="QDL92854.1"/>
    </source>
</evidence>
<evidence type="ECO:0000256" key="1">
    <source>
        <dbReference type="SAM" id="Phobius"/>
    </source>
</evidence>
<organism evidence="2 3">
    <name type="scientific">Paroceanicella profunda</name>
    <dbReference type="NCBI Taxonomy" id="2579971"/>
    <lineage>
        <taxon>Bacteria</taxon>
        <taxon>Pseudomonadati</taxon>
        <taxon>Pseudomonadota</taxon>
        <taxon>Alphaproteobacteria</taxon>
        <taxon>Rhodobacterales</taxon>
        <taxon>Paracoccaceae</taxon>
        <taxon>Paroceanicella</taxon>
    </lineage>
</organism>
<dbReference type="RefSeq" id="WP_138574704.1">
    <property type="nucleotide sequence ID" value="NZ_CP040818.1"/>
</dbReference>
<dbReference type="KEGG" id="ppru:FDP22_14325"/>
<dbReference type="OrthoDB" id="9806878at2"/>
<proteinExistence type="predicted"/>
<dbReference type="EMBL" id="CP040818">
    <property type="protein sequence ID" value="QDL92854.1"/>
    <property type="molecule type" value="Genomic_DNA"/>
</dbReference>
<dbReference type="Pfam" id="PF11014">
    <property type="entry name" value="DUF2852"/>
    <property type="match status" value="1"/>
</dbReference>
<evidence type="ECO:0000313" key="3">
    <source>
        <dbReference type="Proteomes" id="UP000305888"/>
    </source>
</evidence>
<reference evidence="2 3" key="1">
    <citation type="submission" date="2019-06" db="EMBL/GenBank/DDBJ databases">
        <title>Genome sequence of Rhodobacteraceae bacterium D4M1.</title>
        <authorList>
            <person name="Cao J."/>
        </authorList>
    </citation>
    <scope>NUCLEOTIDE SEQUENCE [LARGE SCALE GENOMIC DNA]</scope>
    <source>
        <strain evidence="2 3">D4M1</strain>
    </source>
</reference>
<gene>
    <name evidence="2" type="ORF">FDP22_14325</name>
</gene>
<keyword evidence="3" id="KW-1185">Reference proteome</keyword>
<keyword evidence="1" id="KW-1133">Transmembrane helix</keyword>
<keyword evidence="1" id="KW-0472">Membrane</keyword>
<protein>
    <submittedName>
        <fullName evidence="2">DUF2852 domain-containing protein</fullName>
    </submittedName>
</protein>
<feature type="transmembrane region" description="Helical" evidence="1">
    <location>
        <begin position="23"/>
        <end position="48"/>
    </location>
</feature>
<keyword evidence="1" id="KW-0812">Transmembrane</keyword>
<sequence length="132" mass="15717">MIDTLTNRLKDVETWLDARGRPAWIASMVLGFVVFWPLGLFLLAYMIWSKRMGCKSNRKAFWANRRTEHESTGNLAFDEYRAETLRRLEEEQTAFRGFMERLRRAKDQAEFERFMDDRRRGRDDSSDAEVVV</sequence>
<name>A0A5B8FYW1_9RHOB</name>
<dbReference type="InterPro" id="IPR021273">
    <property type="entry name" value="DUF2852"/>
</dbReference>
<dbReference type="AlphaFoldDB" id="A0A5B8FYW1"/>
<dbReference type="Proteomes" id="UP000305888">
    <property type="component" value="Chromosome"/>
</dbReference>
<accession>A0A5B8FYW1</accession>